<evidence type="ECO:0000313" key="13">
    <source>
        <dbReference type="EMBL" id="SAQ03771.1"/>
    </source>
</evidence>
<evidence type="ECO:0000256" key="1">
    <source>
        <dbReference type="ARBA" id="ARBA00008282"/>
    </source>
</evidence>
<comment type="catalytic activity">
    <reaction evidence="10 11">
        <text>L-threonyl-[protein] + FAD = FMN-L-threonyl-[protein] + AMP + H(+)</text>
        <dbReference type="Rhea" id="RHEA:36847"/>
        <dbReference type="Rhea" id="RHEA-COMP:11060"/>
        <dbReference type="Rhea" id="RHEA-COMP:11061"/>
        <dbReference type="ChEBI" id="CHEBI:15378"/>
        <dbReference type="ChEBI" id="CHEBI:30013"/>
        <dbReference type="ChEBI" id="CHEBI:57692"/>
        <dbReference type="ChEBI" id="CHEBI:74257"/>
        <dbReference type="ChEBI" id="CHEBI:456215"/>
        <dbReference type="EC" id="2.7.1.180"/>
    </reaction>
</comment>
<protein>
    <recommendedName>
        <fullName evidence="3 11">FAD:protein FMN transferase</fullName>
        <ecNumber evidence="2 11">2.7.1.180</ecNumber>
    </recommendedName>
    <alternativeName>
        <fullName evidence="9 11">Flavin transferase</fullName>
    </alternativeName>
</protein>
<sequence>MMSGISGDQRLYSYSAVLMGSPILLKLFSHDEALASRTFQLIKRYEDLFTVNRAHSEVMAINHAAGRHPVSVSRPVYQLIKCAKAASMVQESAFNLAIGPLVKLWRIGFNGHSVPAATDIAARLALTRPQDVILDAAAGSVFLARPGMEIDLGAIAKGYIADRVRDDLQRQGVDAALINLGGNVHTLGAWSIGLKKPFAADNALVGSIDVVGQSVVTSGIYERYFEQDGRRWHHILDPRTGYPLDNELESVTIIADDSLDGDIWTTLIFGLGVEKGCAALRHREDIEAIFVTKNRDIILSSQRRFRFHLLDDSYRLTDCTA</sequence>
<dbReference type="Proteomes" id="UP000078124">
    <property type="component" value="Unassembled WGS sequence"/>
</dbReference>
<reference evidence="13 14" key="1">
    <citation type="submission" date="2016-05" db="EMBL/GenBank/DDBJ databases">
        <authorList>
            <consortium name="Pathogen Informatics"/>
        </authorList>
    </citation>
    <scope>NUCLEOTIDE SEQUENCE [LARGE SCALE GENOMIC DNA]</scope>
    <source>
        <strain evidence="13 14">2880STDY5682802</strain>
    </source>
</reference>
<keyword evidence="5 11" id="KW-0808">Transferase</keyword>
<keyword evidence="6 11" id="KW-0479">Metal-binding</keyword>
<evidence type="ECO:0000256" key="5">
    <source>
        <dbReference type="ARBA" id="ARBA00022679"/>
    </source>
</evidence>
<dbReference type="EC" id="2.7.1.180" evidence="2 11"/>
<name>A0A8G2A1L6_RAOPL</name>
<evidence type="ECO:0000256" key="11">
    <source>
        <dbReference type="PIRNR" id="PIRNR006268"/>
    </source>
</evidence>
<keyword evidence="8 11" id="KW-0460">Magnesium</keyword>
<dbReference type="InterPro" id="IPR024932">
    <property type="entry name" value="ApbE"/>
</dbReference>
<dbReference type="PIRSF" id="PIRSF006268">
    <property type="entry name" value="ApbE"/>
    <property type="match status" value="1"/>
</dbReference>
<feature type="binding site" evidence="12">
    <location>
        <position position="154"/>
    </location>
    <ligand>
        <name>Mg(2+)</name>
        <dbReference type="ChEBI" id="CHEBI:18420"/>
    </ligand>
</feature>
<dbReference type="GO" id="GO:0046872">
    <property type="term" value="F:metal ion binding"/>
    <property type="evidence" value="ECO:0007669"/>
    <property type="project" value="UniProtKB-UniRule"/>
</dbReference>
<dbReference type="InterPro" id="IPR003374">
    <property type="entry name" value="ApbE-like_sf"/>
</dbReference>
<comment type="caution">
    <text evidence="13">The sequence shown here is derived from an EMBL/GenBank/DDBJ whole genome shotgun (WGS) entry which is preliminary data.</text>
</comment>
<dbReference type="Gene3D" id="3.10.520.10">
    <property type="entry name" value="ApbE-like domains"/>
    <property type="match status" value="1"/>
</dbReference>
<dbReference type="SUPFAM" id="SSF143631">
    <property type="entry name" value="ApbE-like"/>
    <property type="match status" value="1"/>
</dbReference>
<comment type="similarity">
    <text evidence="1 11">Belongs to the ApbE family.</text>
</comment>
<evidence type="ECO:0000256" key="2">
    <source>
        <dbReference type="ARBA" id="ARBA00011955"/>
    </source>
</evidence>
<evidence type="ECO:0000256" key="6">
    <source>
        <dbReference type="ARBA" id="ARBA00022723"/>
    </source>
</evidence>
<keyword evidence="13" id="KW-0449">Lipoprotein</keyword>
<comment type="cofactor">
    <cofactor evidence="12">
        <name>Mg(2+)</name>
        <dbReference type="ChEBI" id="CHEBI:18420"/>
    </cofactor>
    <cofactor evidence="12">
        <name>Mn(2+)</name>
        <dbReference type="ChEBI" id="CHEBI:29035"/>
    </cofactor>
    <text evidence="12">Magnesium. Can also use manganese.</text>
</comment>
<evidence type="ECO:0000256" key="9">
    <source>
        <dbReference type="ARBA" id="ARBA00031306"/>
    </source>
</evidence>
<proteinExistence type="inferred from homology"/>
<evidence type="ECO:0000256" key="8">
    <source>
        <dbReference type="ARBA" id="ARBA00022842"/>
    </source>
</evidence>
<organism evidence="13 14">
    <name type="scientific">Raoultella planticola</name>
    <name type="common">Klebsiella planticola</name>
    <dbReference type="NCBI Taxonomy" id="575"/>
    <lineage>
        <taxon>Bacteria</taxon>
        <taxon>Pseudomonadati</taxon>
        <taxon>Pseudomonadota</taxon>
        <taxon>Gammaproteobacteria</taxon>
        <taxon>Enterobacterales</taxon>
        <taxon>Enterobacteriaceae</taxon>
        <taxon>Klebsiella/Raoultella group</taxon>
        <taxon>Raoultella</taxon>
    </lineage>
</organism>
<feature type="binding site" evidence="12">
    <location>
        <position position="262"/>
    </location>
    <ligand>
        <name>Mg(2+)</name>
        <dbReference type="ChEBI" id="CHEBI:18420"/>
    </ligand>
</feature>
<dbReference type="EMBL" id="FLAC01000020">
    <property type="protein sequence ID" value="SAQ03771.1"/>
    <property type="molecule type" value="Genomic_DNA"/>
</dbReference>
<dbReference type="PANTHER" id="PTHR30040:SF2">
    <property type="entry name" value="FAD:PROTEIN FMN TRANSFERASE"/>
    <property type="match status" value="1"/>
</dbReference>
<dbReference type="GO" id="GO:0016740">
    <property type="term" value="F:transferase activity"/>
    <property type="evidence" value="ECO:0007669"/>
    <property type="project" value="UniProtKB-UniRule"/>
</dbReference>
<evidence type="ECO:0000256" key="4">
    <source>
        <dbReference type="ARBA" id="ARBA00022630"/>
    </source>
</evidence>
<gene>
    <name evidence="13" type="primary">apbE_2</name>
    <name evidence="13" type="ORF">SAMEA2273876_04353</name>
</gene>
<evidence type="ECO:0000256" key="10">
    <source>
        <dbReference type="ARBA" id="ARBA00048540"/>
    </source>
</evidence>
<dbReference type="AlphaFoldDB" id="A0A8G2A1L6"/>
<evidence type="ECO:0000256" key="3">
    <source>
        <dbReference type="ARBA" id="ARBA00016337"/>
    </source>
</evidence>
<dbReference type="PANTHER" id="PTHR30040">
    <property type="entry name" value="THIAMINE BIOSYNTHESIS LIPOPROTEIN APBE"/>
    <property type="match status" value="1"/>
</dbReference>
<dbReference type="Pfam" id="PF02424">
    <property type="entry name" value="ApbE"/>
    <property type="match status" value="1"/>
</dbReference>
<accession>A0A8G2A1L6</accession>
<keyword evidence="7 11" id="KW-0274">FAD</keyword>
<evidence type="ECO:0000256" key="7">
    <source>
        <dbReference type="ARBA" id="ARBA00022827"/>
    </source>
</evidence>
<feature type="binding site" evidence="12">
    <location>
        <position position="266"/>
    </location>
    <ligand>
        <name>Mg(2+)</name>
        <dbReference type="ChEBI" id="CHEBI:18420"/>
    </ligand>
</feature>
<evidence type="ECO:0000313" key="14">
    <source>
        <dbReference type="Proteomes" id="UP000078124"/>
    </source>
</evidence>
<evidence type="ECO:0000256" key="12">
    <source>
        <dbReference type="PIRSR" id="PIRSR006268-2"/>
    </source>
</evidence>
<keyword evidence="4 11" id="KW-0285">Flavoprotein</keyword>